<feature type="domain" description="YknX-like C-terminal permuted SH3-like" evidence="6">
    <location>
        <begin position="354"/>
        <end position="421"/>
    </location>
</feature>
<dbReference type="Proteomes" id="UP000190774">
    <property type="component" value="Unassembled WGS sequence"/>
</dbReference>
<evidence type="ECO:0000313" key="8">
    <source>
        <dbReference type="Proteomes" id="UP000190774"/>
    </source>
</evidence>
<evidence type="ECO:0000256" key="5">
    <source>
        <dbReference type="SAM" id="Phobius"/>
    </source>
</evidence>
<dbReference type="InterPro" id="IPR058637">
    <property type="entry name" value="YknX-like_C"/>
</dbReference>
<evidence type="ECO:0000256" key="1">
    <source>
        <dbReference type="ARBA" id="ARBA00004196"/>
    </source>
</evidence>
<dbReference type="PANTHER" id="PTHR32347:SF29">
    <property type="entry name" value="UPF0194 MEMBRANE PROTEIN YBHG"/>
    <property type="match status" value="1"/>
</dbReference>
<keyword evidence="5" id="KW-1133">Transmembrane helix</keyword>
<dbReference type="OrthoDB" id="9791520at2"/>
<dbReference type="PANTHER" id="PTHR32347">
    <property type="entry name" value="EFFLUX SYSTEM COMPONENT YKNX-RELATED"/>
    <property type="match status" value="1"/>
</dbReference>
<evidence type="ECO:0000259" key="6">
    <source>
        <dbReference type="Pfam" id="PF25989"/>
    </source>
</evidence>
<protein>
    <submittedName>
        <fullName evidence="7">HlyD family secretion protein</fullName>
    </submittedName>
</protein>
<feature type="coiled-coil region" evidence="3">
    <location>
        <begin position="127"/>
        <end position="154"/>
    </location>
</feature>
<name>A0A1T4YAL9_9BACT</name>
<feature type="compositionally biased region" description="Polar residues" evidence="4">
    <location>
        <begin position="1"/>
        <end position="13"/>
    </location>
</feature>
<reference evidence="8" key="1">
    <citation type="submission" date="2017-02" db="EMBL/GenBank/DDBJ databases">
        <authorList>
            <person name="Varghese N."/>
            <person name="Submissions S."/>
        </authorList>
    </citation>
    <scope>NUCLEOTIDE SEQUENCE [LARGE SCALE GENOMIC DNA]</scope>
    <source>
        <strain evidence="8">ATCC 700200</strain>
    </source>
</reference>
<dbReference type="EMBL" id="FUYE01000008">
    <property type="protein sequence ID" value="SKA98361.1"/>
    <property type="molecule type" value="Genomic_DNA"/>
</dbReference>
<sequence>MKQMANEEQTGKSPTPPWEAKKASSKRGLLRKIILWSIATGVLLLVLYGLKPRPIEVELAQVRTAPLTVHVMEEGKTRIRNRYVVAAPVSGQMKRVSLKAGDEVEANKTVLTVIEPGLSPLLDARTKAQAEARVAAAEAALSQAQQALEMTKTSARFAQTNWDRVRSNATAGSISANDRDNIEREAEVRAKEVRAQEFALKVAGYEVTQAKAALIQFAHPEAQGTPLEVKSPVSGRVLRVEQESALVVAAGTAILEIGDVRDLEIEAEILSRDAVLIRPGAEVSVEQWGGDKPLKAHVRRVEPAAFTKVSALGVEEQRVIVLCDLDNTEADMAAALGDRYRVEVRVAIWHEDQVLQAPSGSLFREGSAWKCFLFNAGKAHSVAVTVGRSDGKWTQVIDGLKAGDQVLMHPPDTVKDGTEVVARE</sequence>
<gene>
    <name evidence="7" type="ORF">SAMN02745166_02737</name>
</gene>
<organism evidence="7 8">
    <name type="scientific">Prosthecobacter debontii</name>
    <dbReference type="NCBI Taxonomy" id="48467"/>
    <lineage>
        <taxon>Bacteria</taxon>
        <taxon>Pseudomonadati</taxon>
        <taxon>Verrucomicrobiota</taxon>
        <taxon>Verrucomicrobiia</taxon>
        <taxon>Verrucomicrobiales</taxon>
        <taxon>Verrucomicrobiaceae</taxon>
        <taxon>Prosthecobacter</taxon>
    </lineage>
</organism>
<dbReference type="InterPro" id="IPR050465">
    <property type="entry name" value="UPF0194_transport"/>
</dbReference>
<feature type="region of interest" description="Disordered" evidence="4">
    <location>
        <begin position="1"/>
        <end position="23"/>
    </location>
</feature>
<dbReference type="Gene3D" id="2.40.420.20">
    <property type="match status" value="1"/>
</dbReference>
<dbReference type="Gene3D" id="2.40.50.100">
    <property type="match status" value="1"/>
</dbReference>
<dbReference type="Gene3D" id="2.40.30.170">
    <property type="match status" value="1"/>
</dbReference>
<evidence type="ECO:0000313" key="7">
    <source>
        <dbReference type="EMBL" id="SKA98361.1"/>
    </source>
</evidence>
<evidence type="ECO:0000256" key="4">
    <source>
        <dbReference type="SAM" id="MobiDB-lite"/>
    </source>
</evidence>
<keyword evidence="2 3" id="KW-0175">Coiled coil</keyword>
<keyword evidence="8" id="KW-1185">Reference proteome</keyword>
<accession>A0A1T4YAL9</accession>
<keyword evidence="5" id="KW-0472">Membrane</keyword>
<evidence type="ECO:0000256" key="2">
    <source>
        <dbReference type="ARBA" id="ARBA00023054"/>
    </source>
</evidence>
<dbReference type="GO" id="GO:0030313">
    <property type="term" value="C:cell envelope"/>
    <property type="evidence" value="ECO:0007669"/>
    <property type="project" value="UniProtKB-SubCell"/>
</dbReference>
<proteinExistence type="predicted"/>
<keyword evidence="5" id="KW-0812">Transmembrane</keyword>
<comment type="subcellular location">
    <subcellularLocation>
        <location evidence="1">Cell envelope</location>
    </subcellularLocation>
</comment>
<evidence type="ECO:0000256" key="3">
    <source>
        <dbReference type="SAM" id="Coils"/>
    </source>
</evidence>
<dbReference type="STRING" id="48467.SAMN02745166_02737"/>
<dbReference type="AlphaFoldDB" id="A0A1T4YAL9"/>
<feature type="transmembrane region" description="Helical" evidence="5">
    <location>
        <begin position="33"/>
        <end position="50"/>
    </location>
</feature>
<dbReference type="Pfam" id="PF25989">
    <property type="entry name" value="YknX_C"/>
    <property type="match status" value="1"/>
</dbReference>